<protein>
    <submittedName>
        <fullName evidence="2">MoxR family ATPase</fullName>
    </submittedName>
</protein>
<dbReference type="Gene3D" id="3.40.50.300">
    <property type="entry name" value="P-loop containing nucleotide triphosphate hydrolases"/>
    <property type="match status" value="1"/>
</dbReference>
<reference evidence="2" key="1">
    <citation type="submission" date="2019-03" db="EMBL/GenBank/DDBJ databases">
        <title>Lake Tanganyika Metagenome-Assembled Genomes (MAGs).</title>
        <authorList>
            <person name="Tran P."/>
        </authorList>
    </citation>
    <scope>NUCLEOTIDE SEQUENCE</scope>
    <source>
        <strain evidence="2">K_DeepCast_65m_m2_066</strain>
    </source>
</reference>
<dbReference type="InterPro" id="IPR050764">
    <property type="entry name" value="CbbQ/NirQ/NorQ/GpvN"/>
</dbReference>
<proteinExistence type="predicted"/>
<evidence type="ECO:0000313" key="3">
    <source>
        <dbReference type="Proteomes" id="UP000712673"/>
    </source>
</evidence>
<gene>
    <name evidence="2" type="ORF">FJZ47_15515</name>
</gene>
<accession>A0A937W4X9</accession>
<sequence>MTLAGRVPLMDVLPGLQQIRGEMDRYVVGHDDVKEAVMLGLVAREHIYLEGPPGTAKTMLAEITSEAADLKFFFYQLHRDTRLAEIVGDTVIFRERETSGGELIRQMNRKGGILTAEICVLDDISRAPGEALNVLLRILNERKFGDDGIPLLTAIATGNPTKDEYYNEPLDPANLDRFTIQMRTLGLLQQNQWEQAARVIDLYADNHLSEDISPKVSRAILDAANALVPQVDLTAEVKQLLLELLNVLLNDYNLNESNSLLTDRTFLVKAVKILKSKAVVEGRMHCVPEDLYVLKYITTFRIPEELHKRL</sequence>
<comment type="caution">
    <text evidence="2">The sequence shown here is derived from an EMBL/GenBank/DDBJ whole genome shotgun (WGS) entry which is preliminary data.</text>
</comment>
<dbReference type="PANTHER" id="PTHR42759:SF1">
    <property type="entry name" value="MAGNESIUM-CHELATASE SUBUNIT CHLD"/>
    <property type="match status" value="1"/>
</dbReference>
<dbReference type="InterPro" id="IPR003593">
    <property type="entry name" value="AAA+_ATPase"/>
</dbReference>
<dbReference type="CDD" id="cd00009">
    <property type="entry name" value="AAA"/>
    <property type="match status" value="1"/>
</dbReference>
<dbReference type="SUPFAM" id="SSF52540">
    <property type="entry name" value="P-loop containing nucleoside triphosphate hydrolases"/>
    <property type="match status" value="1"/>
</dbReference>
<dbReference type="Pfam" id="PF17868">
    <property type="entry name" value="AAA_lid_8"/>
    <property type="match status" value="1"/>
</dbReference>
<dbReference type="AlphaFoldDB" id="A0A937W4X9"/>
<dbReference type="Proteomes" id="UP000712673">
    <property type="component" value="Unassembled WGS sequence"/>
</dbReference>
<dbReference type="InterPro" id="IPR041538">
    <property type="entry name" value="RavA-like_AAA_lid"/>
</dbReference>
<dbReference type="InterPro" id="IPR027417">
    <property type="entry name" value="P-loop_NTPase"/>
</dbReference>
<dbReference type="PIRSF" id="PIRSF002849">
    <property type="entry name" value="AAA_ATPase_chaperone_MoxR_prd"/>
    <property type="match status" value="1"/>
</dbReference>
<evidence type="ECO:0000313" key="2">
    <source>
        <dbReference type="EMBL" id="MBM3225191.1"/>
    </source>
</evidence>
<dbReference type="InterPro" id="IPR045427">
    <property type="entry name" value="MoxR"/>
</dbReference>
<dbReference type="Pfam" id="PF20030">
    <property type="entry name" value="bpMoxR"/>
    <property type="match status" value="1"/>
</dbReference>
<dbReference type="SMART" id="SM00382">
    <property type="entry name" value="AAA"/>
    <property type="match status" value="1"/>
</dbReference>
<feature type="non-terminal residue" evidence="2">
    <location>
        <position position="310"/>
    </location>
</feature>
<evidence type="ECO:0000259" key="1">
    <source>
        <dbReference type="SMART" id="SM00382"/>
    </source>
</evidence>
<dbReference type="PANTHER" id="PTHR42759">
    <property type="entry name" value="MOXR FAMILY PROTEIN"/>
    <property type="match status" value="1"/>
</dbReference>
<dbReference type="EMBL" id="VGLS01000506">
    <property type="protein sequence ID" value="MBM3225191.1"/>
    <property type="molecule type" value="Genomic_DNA"/>
</dbReference>
<name>A0A937W4X9_UNCTE</name>
<organism evidence="2 3">
    <name type="scientific">Tectimicrobiota bacterium</name>
    <dbReference type="NCBI Taxonomy" id="2528274"/>
    <lineage>
        <taxon>Bacteria</taxon>
        <taxon>Pseudomonadati</taxon>
        <taxon>Nitrospinota/Tectimicrobiota group</taxon>
        <taxon>Candidatus Tectimicrobiota</taxon>
    </lineage>
</organism>
<feature type="domain" description="AAA+ ATPase" evidence="1">
    <location>
        <begin position="43"/>
        <end position="186"/>
    </location>
</feature>